<sequence length="139" mass="14591">MGSSQSLTSTAGDQSILDALDKCLDAADKSLERLDRIDQNLANITARMSADDHNSIARTQNSLLRGPNDAIMPLRSPSTNLAIPGFPATPQAINQLQAAAADTLLTALELSTDGSIAAKRERIGIAIGLVVKRNVSEAP</sequence>
<organism evidence="1 2">
    <name type="scientific">Hortaea werneckii</name>
    <name type="common">Black yeast</name>
    <name type="synonym">Cladosporium werneckii</name>
    <dbReference type="NCBI Taxonomy" id="91943"/>
    <lineage>
        <taxon>Eukaryota</taxon>
        <taxon>Fungi</taxon>
        <taxon>Dikarya</taxon>
        <taxon>Ascomycota</taxon>
        <taxon>Pezizomycotina</taxon>
        <taxon>Dothideomycetes</taxon>
        <taxon>Dothideomycetidae</taxon>
        <taxon>Mycosphaerellales</taxon>
        <taxon>Teratosphaeriaceae</taxon>
        <taxon>Hortaea</taxon>
    </lineage>
</organism>
<dbReference type="EMBL" id="QWIQ01000114">
    <property type="protein sequence ID" value="RMZ06318.1"/>
    <property type="molecule type" value="Genomic_DNA"/>
</dbReference>
<dbReference type="Proteomes" id="UP000281468">
    <property type="component" value="Unassembled WGS sequence"/>
</dbReference>
<dbReference type="VEuPathDB" id="FungiDB:BTJ68_09238"/>
<comment type="caution">
    <text evidence="1">The sequence shown here is derived from an EMBL/GenBank/DDBJ whole genome shotgun (WGS) entry which is preliminary data.</text>
</comment>
<evidence type="ECO:0000313" key="1">
    <source>
        <dbReference type="EMBL" id="RMZ06318.1"/>
    </source>
</evidence>
<reference evidence="1 2" key="1">
    <citation type="journal article" date="2018" name="BMC Genomics">
        <title>Genomic evidence for intraspecific hybridization in a clonal and extremely halotolerant yeast.</title>
        <authorList>
            <person name="Gostincar C."/>
            <person name="Stajich J.E."/>
            <person name="Zupancic J."/>
            <person name="Zalar P."/>
            <person name="Gunde-Cimerman N."/>
        </authorList>
    </citation>
    <scope>NUCLEOTIDE SEQUENCE [LARGE SCALE GENOMIC DNA]</scope>
    <source>
        <strain evidence="1 2">EXF-171</strain>
    </source>
</reference>
<gene>
    <name evidence="1" type="ORF">D0862_04644</name>
</gene>
<evidence type="ECO:0000313" key="2">
    <source>
        <dbReference type="Proteomes" id="UP000281468"/>
    </source>
</evidence>
<name>A0A3M7GZA7_HORWE</name>
<protein>
    <submittedName>
        <fullName evidence="1">Uncharacterized protein</fullName>
    </submittedName>
</protein>
<dbReference type="AlphaFoldDB" id="A0A3M7GZA7"/>
<accession>A0A3M7GZA7</accession>
<proteinExistence type="predicted"/>